<dbReference type="HOGENOM" id="CLU_004905_0_1_1"/>
<gene>
    <name evidence="4" type="ordered locus">Ecym_2033</name>
</gene>
<dbReference type="InterPro" id="IPR044244">
    <property type="entry name" value="TTC27/Emw1"/>
</dbReference>
<dbReference type="FunCoup" id="G8JNZ1">
    <property type="interactions" value="1154"/>
</dbReference>
<dbReference type="Proteomes" id="UP000006790">
    <property type="component" value="Chromosome 2"/>
</dbReference>
<evidence type="ECO:0000256" key="2">
    <source>
        <dbReference type="ARBA" id="ARBA00022803"/>
    </source>
</evidence>
<sequence length="909" mass="102965">MSGFNVLLHSHLLLASESEVLRGFHAEYNEGILDRCKDILNGQSHRVISSCIRSKEVVLDGVDDSSSLLSVLALFVRRLIDDSYEDTLILGIALLQTFIQNNYTGPEVSIDSKDVVFNLKLNDDITQLHEWLINLLAVSGQPAYELCADPVYLVLSLLIFELLTDQPSLFLAEEFEPSLALFSDSENSPLLAVSHWWRGRALLVQLSLVPEAKGPQSAVVSSILSSVDLVRAVVRGLPEATADDHKKKLYTIYYLENVKCSLALGTEFHCPPCLIKVQKMTNFQLILTGARTKRTKFQEKAHSGLIILARSASEAELENHYPENQIPEELTLNSELLLEKPYFESIGEEPLDEQIIKKQKLDGIDGLQDDKLLPIAIRQENIPICLSEIDPNNQPTLTPYDNIQLLLRLYTIKQTTPAGDALVEQELFALLSRIIHQDGPKNWGIFSRALWERSILETSKAKTIERGILQMQSLVEELGFKIKHRITPEADAEESAPSRSRLLYIHQLPFVPRWQLDSKLAEKYMSMGILKSAVEIYERLHLWCDAALCYAAVGDDKRAEQILLQRIQSSPKDARAYSILGDIRQDPSLWEKSWELGRYVNAKNSLGRFYYNPPSGSGFAKNNNLALKHLNDSLRLHPLSFNTWYFYGCIGLESAKMELAAEAFSRCVSLDETHALSWSNLSAAYTELGKFKEAHSCLKRAVSSDAQSNWRIWENYMLVSAKIDQWDDVLVACKRLVQIKRDKTGEGSIDIPIVEKLTNILISTDFPSNESQKLTHFQNSCMEFICCTLPSVITTSARCWRLVSRVELWRKRPHSSLECYEKAYRTVAHNPDIEVNKVAWENAVEACEDLVASYESLGQMEGKHGAGDIVCKDWRYKARSVIKSLMNKGRSSWEDSEGWQRLLKLRDNL</sequence>
<dbReference type="GO" id="GO:0005634">
    <property type="term" value="C:nucleus"/>
    <property type="evidence" value="ECO:0007669"/>
    <property type="project" value="EnsemblFungi"/>
</dbReference>
<dbReference type="AlphaFoldDB" id="G8JNZ1"/>
<protein>
    <submittedName>
        <fullName evidence="4">Uncharacterized protein</fullName>
    </submittedName>
</protein>
<keyword evidence="1" id="KW-0677">Repeat</keyword>
<evidence type="ECO:0000256" key="3">
    <source>
        <dbReference type="PROSITE-ProRule" id="PRU00339"/>
    </source>
</evidence>
<keyword evidence="5" id="KW-1185">Reference proteome</keyword>
<dbReference type="GO" id="GO:0031505">
    <property type="term" value="P:fungal-type cell wall organization"/>
    <property type="evidence" value="ECO:0007669"/>
    <property type="project" value="EnsemblFungi"/>
</dbReference>
<dbReference type="OrthoDB" id="1936594at2759"/>
<dbReference type="KEGG" id="erc:Ecym_2033"/>
<keyword evidence="2 3" id="KW-0802">TPR repeat</keyword>
<proteinExistence type="predicted"/>
<feature type="repeat" description="TPR" evidence="3">
    <location>
        <begin position="675"/>
        <end position="708"/>
    </location>
</feature>
<evidence type="ECO:0000313" key="4">
    <source>
        <dbReference type="EMBL" id="AET37791.1"/>
    </source>
</evidence>
<dbReference type="EMBL" id="CP002498">
    <property type="protein sequence ID" value="AET37791.1"/>
    <property type="molecule type" value="Genomic_DNA"/>
</dbReference>
<dbReference type="PROSITE" id="PS50005">
    <property type="entry name" value="TPR"/>
    <property type="match status" value="1"/>
</dbReference>
<evidence type="ECO:0000256" key="1">
    <source>
        <dbReference type="ARBA" id="ARBA00022737"/>
    </source>
</evidence>
<dbReference type="PANTHER" id="PTHR16193">
    <property type="entry name" value="TETRATRICOPEPTIDE REPEAT PROTEIN 27"/>
    <property type="match status" value="1"/>
</dbReference>
<reference evidence="5" key="1">
    <citation type="journal article" date="2012" name="G3 (Bethesda)">
        <title>Pichia sorbitophila, an interspecies yeast hybrid reveals early steps of genome resolution following polyploidization.</title>
        <authorList>
            <person name="Leh Louis V."/>
            <person name="Despons L."/>
            <person name="Friedrich A."/>
            <person name="Martin T."/>
            <person name="Durrens P."/>
            <person name="Casaregola S."/>
            <person name="Neuveglise C."/>
            <person name="Fairhead C."/>
            <person name="Marck C."/>
            <person name="Cruz J.A."/>
            <person name="Straub M.L."/>
            <person name="Kugler V."/>
            <person name="Sacerdot C."/>
            <person name="Uzunov Z."/>
            <person name="Thierry A."/>
            <person name="Weiss S."/>
            <person name="Bleykasten C."/>
            <person name="De Montigny J."/>
            <person name="Jacques N."/>
            <person name="Jung P."/>
            <person name="Lemaire M."/>
            <person name="Mallet S."/>
            <person name="Morel G."/>
            <person name="Richard G.F."/>
            <person name="Sarkar A."/>
            <person name="Savel G."/>
            <person name="Schacherer J."/>
            <person name="Seret M.L."/>
            <person name="Talla E."/>
            <person name="Samson G."/>
            <person name="Jubin C."/>
            <person name="Poulain J."/>
            <person name="Vacherie B."/>
            <person name="Barbe V."/>
            <person name="Pelletier E."/>
            <person name="Sherman D.J."/>
            <person name="Westhof E."/>
            <person name="Weissenbach J."/>
            <person name="Baret P.V."/>
            <person name="Wincker P."/>
            <person name="Gaillardin C."/>
            <person name="Dujon B."/>
            <person name="Souciet J.L."/>
        </authorList>
    </citation>
    <scope>NUCLEOTIDE SEQUENCE [LARGE SCALE GENOMIC DNA]</scope>
    <source>
        <strain evidence="5">CBS 270.75 / DBVPG 7215 / KCTC 17166 / NRRL Y-17582</strain>
    </source>
</reference>
<dbReference type="InterPro" id="IPR019734">
    <property type="entry name" value="TPR_rpt"/>
</dbReference>
<organism evidence="4 5">
    <name type="scientific">Eremothecium cymbalariae (strain CBS 270.75 / DBVPG 7215 / KCTC 17166 / NRRL Y-17582)</name>
    <name type="common">Yeast</name>
    <dbReference type="NCBI Taxonomy" id="931890"/>
    <lineage>
        <taxon>Eukaryota</taxon>
        <taxon>Fungi</taxon>
        <taxon>Dikarya</taxon>
        <taxon>Ascomycota</taxon>
        <taxon>Saccharomycotina</taxon>
        <taxon>Saccharomycetes</taxon>
        <taxon>Saccharomycetales</taxon>
        <taxon>Saccharomycetaceae</taxon>
        <taxon>Eremothecium</taxon>
    </lineage>
</organism>
<evidence type="ECO:0000313" key="5">
    <source>
        <dbReference type="Proteomes" id="UP000006790"/>
    </source>
</evidence>
<dbReference type="RefSeq" id="XP_003644608.1">
    <property type="nucleotide sequence ID" value="XM_003644560.1"/>
</dbReference>
<dbReference type="Pfam" id="PF13181">
    <property type="entry name" value="TPR_8"/>
    <property type="match status" value="2"/>
</dbReference>
<accession>G8JNZ1</accession>
<dbReference type="InParanoid" id="G8JNZ1"/>
<dbReference type="SUPFAM" id="SSF48452">
    <property type="entry name" value="TPR-like"/>
    <property type="match status" value="1"/>
</dbReference>
<dbReference type="Gene3D" id="1.25.40.10">
    <property type="entry name" value="Tetratricopeptide repeat domain"/>
    <property type="match status" value="1"/>
</dbReference>
<dbReference type="InterPro" id="IPR011990">
    <property type="entry name" value="TPR-like_helical_dom_sf"/>
</dbReference>
<name>G8JNZ1_ERECY</name>
<dbReference type="STRING" id="931890.G8JNZ1"/>
<dbReference type="OMA" id="NNRYARA"/>
<dbReference type="GO" id="GO:0005737">
    <property type="term" value="C:cytoplasm"/>
    <property type="evidence" value="ECO:0007669"/>
    <property type="project" value="EnsemblFungi"/>
</dbReference>
<dbReference type="GeneID" id="11470465"/>
<dbReference type="PANTHER" id="PTHR16193:SF0">
    <property type="entry name" value="TETRATRICOPEPTIDE REPEAT PROTEIN 27"/>
    <property type="match status" value="1"/>
</dbReference>
<dbReference type="eggNOG" id="KOG1128">
    <property type="taxonomic scope" value="Eukaryota"/>
</dbReference>